<feature type="compositionally biased region" description="Polar residues" evidence="2">
    <location>
        <begin position="1318"/>
        <end position="1335"/>
    </location>
</feature>
<feature type="compositionally biased region" description="Polar residues" evidence="2">
    <location>
        <begin position="1503"/>
        <end position="1523"/>
    </location>
</feature>
<feature type="coiled-coil region" evidence="1">
    <location>
        <begin position="2006"/>
        <end position="2047"/>
    </location>
</feature>
<feature type="compositionally biased region" description="Polar residues" evidence="2">
    <location>
        <begin position="747"/>
        <end position="764"/>
    </location>
</feature>
<keyword evidence="4" id="KW-1185">Reference proteome</keyword>
<protein>
    <submittedName>
        <fullName evidence="5">Uncharacterized protein LOC111120447</fullName>
    </submittedName>
</protein>
<feature type="compositionally biased region" description="Basic and acidic residues" evidence="2">
    <location>
        <begin position="354"/>
        <end position="366"/>
    </location>
</feature>
<feature type="compositionally biased region" description="Polar residues" evidence="2">
    <location>
        <begin position="304"/>
        <end position="321"/>
    </location>
</feature>
<dbReference type="InterPro" id="IPR025214">
    <property type="entry name" value="CENP-U"/>
</dbReference>
<feature type="compositionally biased region" description="Polar residues" evidence="2">
    <location>
        <begin position="558"/>
        <end position="615"/>
    </location>
</feature>
<feature type="compositionally biased region" description="Polar residues" evidence="2">
    <location>
        <begin position="1352"/>
        <end position="1374"/>
    </location>
</feature>
<feature type="region of interest" description="Disordered" evidence="2">
    <location>
        <begin position="552"/>
        <end position="807"/>
    </location>
</feature>
<feature type="region of interest" description="Disordered" evidence="2">
    <location>
        <begin position="1652"/>
        <end position="1890"/>
    </location>
</feature>
<feature type="compositionally biased region" description="Polar residues" evidence="2">
    <location>
        <begin position="790"/>
        <end position="807"/>
    </location>
</feature>
<feature type="compositionally biased region" description="Low complexity" evidence="2">
    <location>
        <begin position="1467"/>
        <end position="1486"/>
    </location>
</feature>
<keyword evidence="3" id="KW-0732">Signal</keyword>
<feature type="compositionally biased region" description="Acidic residues" evidence="2">
    <location>
        <begin position="1722"/>
        <end position="1733"/>
    </location>
</feature>
<feature type="region of interest" description="Disordered" evidence="2">
    <location>
        <begin position="304"/>
        <end position="389"/>
    </location>
</feature>
<evidence type="ECO:0000313" key="5">
    <source>
        <dbReference type="RefSeq" id="XP_022316867.1"/>
    </source>
</evidence>
<feature type="compositionally biased region" description="Polar residues" evidence="2">
    <location>
        <begin position="329"/>
        <end position="353"/>
    </location>
</feature>
<feature type="region of interest" description="Disordered" evidence="2">
    <location>
        <begin position="1318"/>
        <end position="1385"/>
    </location>
</feature>
<evidence type="ECO:0000256" key="1">
    <source>
        <dbReference type="SAM" id="Coils"/>
    </source>
</evidence>
<feature type="signal peptide" evidence="3">
    <location>
        <begin position="1"/>
        <end position="22"/>
    </location>
</feature>
<feature type="region of interest" description="Disordered" evidence="2">
    <location>
        <begin position="425"/>
        <end position="451"/>
    </location>
</feature>
<organism evidence="4 5">
    <name type="scientific">Crassostrea virginica</name>
    <name type="common">Eastern oyster</name>
    <dbReference type="NCBI Taxonomy" id="6565"/>
    <lineage>
        <taxon>Eukaryota</taxon>
        <taxon>Metazoa</taxon>
        <taxon>Spiralia</taxon>
        <taxon>Lophotrochozoa</taxon>
        <taxon>Mollusca</taxon>
        <taxon>Bivalvia</taxon>
        <taxon>Autobranchia</taxon>
        <taxon>Pteriomorphia</taxon>
        <taxon>Ostreida</taxon>
        <taxon>Ostreoidea</taxon>
        <taxon>Ostreidae</taxon>
        <taxon>Crassostrea</taxon>
    </lineage>
</organism>
<dbReference type="OrthoDB" id="1702031at2759"/>
<feature type="region of interest" description="Disordered" evidence="2">
    <location>
        <begin position="1236"/>
        <end position="1257"/>
    </location>
</feature>
<feature type="chain" id="PRO_5034794188" evidence="3">
    <location>
        <begin position="23"/>
        <end position="2086"/>
    </location>
</feature>
<dbReference type="RefSeq" id="XP_022316867.1">
    <property type="nucleotide sequence ID" value="XM_022461159.1"/>
</dbReference>
<feature type="compositionally biased region" description="Polar residues" evidence="2">
    <location>
        <begin position="1198"/>
        <end position="1215"/>
    </location>
</feature>
<evidence type="ECO:0000256" key="2">
    <source>
        <dbReference type="SAM" id="MobiDB-lite"/>
    </source>
</evidence>
<dbReference type="Pfam" id="PF13097">
    <property type="entry name" value="CENP-U"/>
    <property type="match status" value="1"/>
</dbReference>
<feature type="compositionally biased region" description="Polar residues" evidence="2">
    <location>
        <begin position="1002"/>
        <end position="1030"/>
    </location>
</feature>
<accession>A0A8B8CLY6</accession>
<feature type="compositionally biased region" description="Polar residues" evidence="2">
    <location>
        <begin position="711"/>
        <end position="738"/>
    </location>
</feature>
<feature type="compositionally biased region" description="Basic and acidic residues" evidence="2">
    <location>
        <begin position="1796"/>
        <end position="1815"/>
    </location>
</feature>
<feature type="compositionally biased region" description="Polar residues" evidence="2">
    <location>
        <begin position="690"/>
        <end position="703"/>
    </location>
</feature>
<dbReference type="Proteomes" id="UP000694844">
    <property type="component" value="Chromosome 2"/>
</dbReference>
<keyword evidence="1" id="KW-0175">Coiled coil</keyword>
<feature type="compositionally biased region" description="Polar residues" evidence="2">
    <location>
        <begin position="1750"/>
        <end position="1764"/>
    </location>
</feature>
<feature type="region of interest" description="Disordered" evidence="2">
    <location>
        <begin position="1198"/>
        <end position="1217"/>
    </location>
</feature>
<feature type="region of interest" description="Disordered" evidence="2">
    <location>
        <begin position="1002"/>
        <end position="1084"/>
    </location>
</feature>
<feature type="region of interest" description="Disordered" evidence="2">
    <location>
        <begin position="1503"/>
        <end position="1527"/>
    </location>
</feature>
<dbReference type="KEGG" id="cvn:111120447"/>
<feature type="compositionally biased region" description="Polar residues" evidence="2">
    <location>
        <begin position="425"/>
        <end position="444"/>
    </location>
</feature>
<evidence type="ECO:0000313" key="4">
    <source>
        <dbReference type="Proteomes" id="UP000694844"/>
    </source>
</evidence>
<name>A0A8B8CLY6_CRAVI</name>
<feature type="region of interest" description="Disordered" evidence="2">
    <location>
        <begin position="1465"/>
        <end position="1488"/>
    </location>
</feature>
<feature type="compositionally biased region" description="Basic and acidic residues" evidence="2">
    <location>
        <begin position="1836"/>
        <end position="1861"/>
    </location>
</feature>
<proteinExistence type="predicted"/>
<feature type="compositionally biased region" description="Basic and acidic residues" evidence="2">
    <location>
        <begin position="1710"/>
        <end position="1721"/>
    </location>
</feature>
<evidence type="ECO:0000256" key="3">
    <source>
        <dbReference type="SAM" id="SignalP"/>
    </source>
</evidence>
<reference evidence="5" key="1">
    <citation type="submission" date="2025-08" db="UniProtKB">
        <authorList>
            <consortium name="RefSeq"/>
        </authorList>
    </citation>
    <scope>IDENTIFICATION</scope>
    <source>
        <tissue evidence="5">Whole sample</tissue>
    </source>
</reference>
<dbReference type="GeneID" id="111120447"/>
<sequence>MEHLKTTVLALRSLLWLLCVRASLQQGFTPFGFRGFGRPPLFGGFGPPPPGFPGLLPPPLPIPGLAGTAPSLPIIASPVTTLTDTGTGGISLSGDTLPSTFDLSGFSGSTTGAAGTSILGQSGFGGDLLTVGDPGSTFDGQNLITTLTGGDSLLGGTTSSIPNSLASGVLTSDAGVPDGVNPASAAELSFVSRFSNGNSNNGGLTTISLNGQLNSFDSIPGSTTRSFDPSAILNSVFRTSSADPSSSTVTVTDNAPSRIIITRGVSNDASPSNMVQRQSLVGENTGERIPTINELQQMFTPTELSDNTISSSSDPQASLSTGRRGGDSRITSVNSVMTVNRIDNSRQPSQARSPSDRLNMDFRNFIRADAGQTDPNDILNRFPPPSGGNTVSRISNERMLMPSNSIFSQSNGPDSSSRTTITEIQSNTNIGSNPGNTRMTSSFGSDPRAGIQSSTDPMSFGMSSLNGNRFESRLVNRPLSSVTSFENKSNVVINGNSNIVGSSVEMNRFIRTSEVDVPQTINVRRSEFENNVSRRRTNVELPANLNDLNALLDPVNNIPRSEQNSGSRDPNSGSRDPNSGSRDPNSGSRDPNSGSRDPNSGSRDPNSVIRDQNSVIRDPNSVIRDPNSVIRDPNSGSRDPNSVIRDPNSVIRDPNSVIRDPNSVIRDPNSVIRDPNSVNRDPNSVIRDPNSVNRDPNSVNRDLNSVIRDPNSVNQDPNSVNRDPNSVNQDPNSGSRDPNSVIRDPNSDSLEPTSNSQDPGSGSQRGRILFVDGNSDDGGANTGGIVFPDTGNSASRTRADPRNSNTQPNVNINLNFPANPQLFNANPTLPNQPGLNNNLALANQPVFNTNIPRANQPRFNTNFAATNQPGLNTNFAATNQTGFNTNFAAANQPGFNTNFAAANQPGFNTNFAAANQPGLNTNFAATNQPGFNTNFAAANQPAFNTNFAATNQPGFNTNFDAANQPGFAAANQPGFNTNFAATNQPGFNTNFASAIQPALNTNQPLSNQVSSATDPATISQPSSDTSSLQRPTDRQTGRADPSTESVQGFPRFDDSNQPSRVGLEATDPARSRQIDPNFLNSQTAGFNRQLPTIPRIQRFDDPQRGNMATFDPDNMDMIDSNRMVGTRASQNEPVLVFPRFESSNQASMGNEETDPGIMGGAANIPRGSMTSQTFQPSNVAGTNSVPRIMGVQTSAQTSRFSQNSDVGGVPQTTDSPGVRRFIKKTTTVRRFLVDPSENQTNTASLLPNTQPSGPNTGNFARMNFNIMDASLNANNGVIRGDPGTMNRFVSSSNTANVNRDPQVMGVPNSLQTSRFSQSIRPVGNSNPFTSISTTTNDEDRQPVLTRFAAASDPQNRNPNTAQAQNSFTSGSSIDPGSIESRFGSNSGNLFQSLQSVEGSSFGNSGFPGASVRNPGIGGFVTANVGETTAPQESQASQSSIFDRFGGGAPSASGFPAMTANDNGLGARGQTTASSSSTGNSVVSRNGDSNGVTIIETSRRNVVLSSENGDSNGGPENTEVTQRSNPPPVVAVNDTVSCLSTGCPIGQQCTYNQNFLCPDWADSSACQCRAGCQANGQFLPLGSRLNVDTCGNVCVCNNNSGVQEMLRYSKFSQREKQARKWTFVRDWENEPTPVETDFRTTVSPRAEIITSPPPEVVSLPGGRRIVRGSPVPVLLNTSLSPRQRSARKTQGRQAQGDGQVPQVSRRSTHRGSGDDRYKKDNSVDETDALPEEYDSTQNNPGSDSDEVSDQEAPSSQNDPGSNSDVMSEDEAIAAEGRLNSVSEERESEEEMGGERLVGFREYRESSRREEDSEARWGTRSRAGNPSHRHSVASVSRKRSDNSRYSKESKDMSIFRTSSEKRGALQTSRGNKPTPHSPVKRVKQTSQPAEAPDQSVIQLAIETPVVQVKKKLVKPRVILAGSTDADKKKKKKVRDKGSELTIQMWMGRDGDRRKRDVLDLDIILHDITETLTRCREEFTEKPQQRALSKFVSHIHADIVTEIGNRENVKEMNSNVKKSKKTVQGLRKDLQGLQNRKDSLLQKIEKAETESSTCDISRWMFGFQKFVKKNRTLMTQLSTIAEEDFVKVV</sequence>
<gene>
    <name evidence="5" type="primary">LOC111120447</name>
</gene>